<protein>
    <submittedName>
        <fullName evidence="1">Uncharacterized protein</fullName>
    </submittedName>
</protein>
<accession>A0AAV7G386</accession>
<name>A0AAV7G386_DENCH</name>
<dbReference type="AlphaFoldDB" id="A0AAV7G386"/>
<dbReference type="EMBL" id="JAGFBR010000018">
    <property type="protein sequence ID" value="KAH0449912.1"/>
    <property type="molecule type" value="Genomic_DNA"/>
</dbReference>
<comment type="caution">
    <text evidence="1">The sequence shown here is derived from an EMBL/GenBank/DDBJ whole genome shotgun (WGS) entry which is preliminary data.</text>
</comment>
<proteinExistence type="predicted"/>
<reference evidence="1 2" key="1">
    <citation type="journal article" date="2021" name="Hortic Res">
        <title>Chromosome-scale assembly of the Dendrobium chrysotoxum genome enhances the understanding of orchid evolution.</title>
        <authorList>
            <person name="Zhang Y."/>
            <person name="Zhang G.Q."/>
            <person name="Zhang D."/>
            <person name="Liu X.D."/>
            <person name="Xu X.Y."/>
            <person name="Sun W.H."/>
            <person name="Yu X."/>
            <person name="Zhu X."/>
            <person name="Wang Z.W."/>
            <person name="Zhao X."/>
            <person name="Zhong W.Y."/>
            <person name="Chen H."/>
            <person name="Yin W.L."/>
            <person name="Huang T."/>
            <person name="Niu S.C."/>
            <person name="Liu Z.J."/>
        </authorList>
    </citation>
    <scope>NUCLEOTIDE SEQUENCE [LARGE SCALE GENOMIC DNA]</scope>
    <source>
        <strain evidence="1">Lindl</strain>
    </source>
</reference>
<sequence>MVLESWGSNQRPLQTVGQQRGGAEFFGQQLWDAGSPWTAKGWSSEGWTSRILAIIFWTATRSLQKEIMDSSVGFRMVGQQLIFAEISWTAVGDFGEKALVTNGRGLGGVMAVEKSGDGADHVGRGKEFLISASNSFPRENLGVKWKAKGRETGGFGGRVRGSRWWSLGEVVAGGLGKRGGVGRPTAMFHFLNNLIVKTIEKSDQVCFPPLRYLNIYEMSLRVGIRYPPALELIDILTACGVSLSQFSCRAMSIVMGLIAFFRDRRAVLISELFFVKNEWNLIEKWGKLKELQVPIHVGAEDIMRTLNIPDVECLLYVVRYLEKSCRKR</sequence>
<evidence type="ECO:0000313" key="1">
    <source>
        <dbReference type="EMBL" id="KAH0449912.1"/>
    </source>
</evidence>
<gene>
    <name evidence="1" type="ORF">IEQ34_020604</name>
</gene>
<organism evidence="1 2">
    <name type="scientific">Dendrobium chrysotoxum</name>
    <name type="common">Orchid</name>
    <dbReference type="NCBI Taxonomy" id="161865"/>
    <lineage>
        <taxon>Eukaryota</taxon>
        <taxon>Viridiplantae</taxon>
        <taxon>Streptophyta</taxon>
        <taxon>Embryophyta</taxon>
        <taxon>Tracheophyta</taxon>
        <taxon>Spermatophyta</taxon>
        <taxon>Magnoliopsida</taxon>
        <taxon>Liliopsida</taxon>
        <taxon>Asparagales</taxon>
        <taxon>Orchidaceae</taxon>
        <taxon>Epidendroideae</taxon>
        <taxon>Malaxideae</taxon>
        <taxon>Dendrobiinae</taxon>
        <taxon>Dendrobium</taxon>
    </lineage>
</organism>
<keyword evidence="2" id="KW-1185">Reference proteome</keyword>
<evidence type="ECO:0000313" key="2">
    <source>
        <dbReference type="Proteomes" id="UP000775213"/>
    </source>
</evidence>
<dbReference type="Proteomes" id="UP000775213">
    <property type="component" value="Unassembled WGS sequence"/>
</dbReference>